<evidence type="ECO:0000259" key="2">
    <source>
        <dbReference type="Pfam" id="PF01814"/>
    </source>
</evidence>
<dbReference type="Proteomes" id="UP000629619">
    <property type="component" value="Unassembled WGS sequence"/>
</dbReference>
<organism evidence="3 4">
    <name type="scientific">Actinoplanes siamensis</name>
    <dbReference type="NCBI Taxonomy" id="1223317"/>
    <lineage>
        <taxon>Bacteria</taxon>
        <taxon>Bacillati</taxon>
        <taxon>Actinomycetota</taxon>
        <taxon>Actinomycetes</taxon>
        <taxon>Micromonosporales</taxon>
        <taxon>Micromonosporaceae</taxon>
        <taxon>Actinoplanes</taxon>
    </lineage>
</organism>
<evidence type="ECO:0000313" key="4">
    <source>
        <dbReference type="Proteomes" id="UP000629619"/>
    </source>
</evidence>
<accession>A0A919NDJ9</accession>
<feature type="domain" description="Hemerythrin-like" evidence="2">
    <location>
        <begin position="3"/>
        <end position="119"/>
    </location>
</feature>
<dbReference type="EMBL" id="BOMW01000078">
    <property type="protein sequence ID" value="GIF09223.1"/>
    <property type="molecule type" value="Genomic_DNA"/>
</dbReference>
<comment type="caution">
    <text evidence="3">The sequence shown here is derived from an EMBL/GenBank/DDBJ whole genome shotgun (WGS) entry which is preliminary data.</text>
</comment>
<gene>
    <name evidence="3" type="ORF">Asi03nite_67610</name>
</gene>
<dbReference type="Gene3D" id="1.20.120.520">
    <property type="entry name" value="nmb1532 protein domain like"/>
    <property type="match status" value="1"/>
</dbReference>
<dbReference type="InterPro" id="IPR012312">
    <property type="entry name" value="Hemerythrin-like"/>
</dbReference>
<dbReference type="PANTHER" id="PTHR35585:SF1">
    <property type="entry name" value="HHE DOMAIN PROTEIN (AFU_ORTHOLOGUE AFUA_4G00730)"/>
    <property type="match status" value="1"/>
</dbReference>
<sequence length="200" mass="22322">MPDIVEIIKEQHRQVEELLVQAEEDDADKAALLREVAQMLLPHSEAEEDFVYPTIRDKAAENGEEVRDGVEEHHQIEEMLTDLLDGSPDDPGYDGTLAAITGELRHHVQQEERDLLPILADRLSDDEREEMGRRFVEQTTGSLPEELHPAGAGGRGRNGGAQDENGGETRRELYEKAKEQHIPGRSKMSKDELAKAVADG</sequence>
<keyword evidence="4" id="KW-1185">Reference proteome</keyword>
<reference evidence="3" key="1">
    <citation type="submission" date="2021-01" db="EMBL/GenBank/DDBJ databases">
        <title>Whole genome shotgun sequence of Actinoplanes siamensis NBRC 109076.</title>
        <authorList>
            <person name="Komaki H."/>
            <person name="Tamura T."/>
        </authorList>
    </citation>
    <scope>NUCLEOTIDE SEQUENCE</scope>
    <source>
        <strain evidence="3">NBRC 109076</strain>
    </source>
</reference>
<dbReference type="Pfam" id="PF01814">
    <property type="entry name" value="Hemerythrin"/>
    <property type="match status" value="1"/>
</dbReference>
<protein>
    <recommendedName>
        <fullName evidence="2">Hemerythrin-like domain-containing protein</fullName>
    </recommendedName>
</protein>
<feature type="region of interest" description="Disordered" evidence="1">
    <location>
        <begin position="129"/>
        <end position="200"/>
    </location>
</feature>
<feature type="compositionally biased region" description="Basic and acidic residues" evidence="1">
    <location>
        <begin position="167"/>
        <end position="194"/>
    </location>
</feature>
<dbReference type="PANTHER" id="PTHR35585">
    <property type="entry name" value="HHE DOMAIN PROTEIN (AFU_ORTHOLOGUE AFUA_4G00730)"/>
    <property type="match status" value="1"/>
</dbReference>
<evidence type="ECO:0000313" key="3">
    <source>
        <dbReference type="EMBL" id="GIF09223.1"/>
    </source>
</evidence>
<dbReference type="AlphaFoldDB" id="A0A919NDJ9"/>
<dbReference type="RefSeq" id="WP_203684545.1">
    <property type="nucleotide sequence ID" value="NZ_BOMW01000078.1"/>
</dbReference>
<evidence type="ECO:0000256" key="1">
    <source>
        <dbReference type="SAM" id="MobiDB-lite"/>
    </source>
</evidence>
<name>A0A919NDJ9_9ACTN</name>
<proteinExistence type="predicted"/>